<sequence>MHHKPATRVSDAAFLHAWLIVMAPSGSIRWRDLISREASAPLTSRAFRMSSMNEKHRSQRSDYCVRFHGHDGCAQKVTFVTVDRASDQSKGKKLLRQAYRTVVFRHRRKAQLNDNGECRVRGSHTQIPCLIFDVCMFVWKKPQWRSLGPSTLRDSAL</sequence>
<protein>
    <submittedName>
        <fullName evidence="1">Uncharacterized protein</fullName>
    </submittedName>
</protein>
<dbReference type="EMBL" id="KZ819357">
    <property type="protein sequence ID" value="PWN44995.1"/>
    <property type="molecule type" value="Genomic_DNA"/>
</dbReference>
<dbReference type="Proteomes" id="UP000245783">
    <property type="component" value="Unassembled WGS sequence"/>
</dbReference>
<dbReference type="AlphaFoldDB" id="A0A316WBP1"/>
<reference evidence="1 2" key="1">
    <citation type="journal article" date="2018" name="Mol. Biol. Evol.">
        <title>Broad Genomic Sampling Reveals a Smut Pathogenic Ancestry of the Fungal Clade Ustilaginomycotina.</title>
        <authorList>
            <person name="Kijpornyongpan T."/>
            <person name="Mondo S.J."/>
            <person name="Barry K."/>
            <person name="Sandor L."/>
            <person name="Lee J."/>
            <person name="Lipzen A."/>
            <person name="Pangilinan J."/>
            <person name="LaButti K."/>
            <person name="Hainaut M."/>
            <person name="Henrissat B."/>
            <person name="Grigoriev I.V."/>
            <person name="Spatafora J.W."/>
            <person name="Aime M.C."/>
        </authorList>
    </citation>
    <scope>NUCLEOTIDE SEQUENCE [LARGE SCALE GENOMIC DNA]</scope>
    <source>
        <strain evidence="1 2">MCA 4658</strain>
    </source>
</reference>
<dbReference type="RefSeq" id="XP_025372155.1">
    <property type="nucleotide sequence ID" value="XM_025511078.1"/>
</dbReference>
<evidence type="ECO:0000313" key="2">
    <source>
        <dbReference type="Proteomes" id="UP000245783"/>
    </source>
</evidence>
<dbReference type="InParanoid" id="A0A316WBP1"/>
<keyword evidence="2" id="KW-1185">Reference proteome</keyword>
<gene>
    <name evidence="1" type="ORF">IE81DRAFT_225140</name>
</gene>
<evidence type="ECO:0000313" key="1">
    <source>
        <dbReference type="EMBL" id="PWN44995.1"/>
    </source>
</evidence>
<proteinExistence type="predicted"/>
<organism evidence="1 2">
    <name type="scientific">Ceraceosorus guamensis</name>
    <dbReference type="NCBI Taxonomy" id="1522189"/>
    <lineage>
        <taxon>Eukaryota</taxon>
        <taxon>Fungi</taxon>
        <taxon>Dikarya</taxon>
        <taxon>Basidiomycota</taxon>
        <taxon>Ustilaginomycotina</taxon>
        <taxon>Exobasidiomycetes</taxon>
        <taxon>Ceraceosorales</taxon>
        <taxon>Ceraceosoraceae</taxon>
        <taxon>Ceraceosorus</taxon>
    </lineage>
</organism>
<accession>A0A316WBP1</accession>
<name>A0A316WBP1_9BASI</name>
<dbReference type="GeneID" id="37032948"/>